<feature type="compositionally biased region" description="Polar residues" evidence="9">
    <location>
        <begin position="469"/>
        <end position="489"/>
    </location>
</feature>
<dbReference type="eggNOG" id="ENOG502QVSV">
    <property type="taxonomic scope" value="Eukaryota"/>
</dbReference>
<dbReference type="Pfam" id="PF03313">
    <property type="entry name" value="SDH_alpha"/>
    <property type="match status" value="1"/>
</dbReference>
<dbReference type="GO" id="GO:0051539">
    <property type="term" value="F:4 iron, 4 sulfur cluster binding"/>
    <property type="evidence" value="ECO:0007669"/>
    <property type="project" value="UniProtKB-KW"/>
</dbReference>
<evidence type="ECO:0000256" key="9">
    <source>
        <dbReference type="SAM" id="MobiDB-lite"/>
    </source>
</evidence>
<dbReference type="Proteomes" id="UP000001072">
    <property type="component" value="Unassembled WGS sequence"/>
</dbReference>
<feature type="domain" description="Serine dehydratase-like alpha subunit" evidence="10">
    <location>
        <begin position="371"/>
        <end position="710"/>
    </location>
</feature>
<dbReference type="KEGG" id="mlr:MELLADRAFT_46340"/>
<gene>
    <name evidence="12" type="ORF">MELLADRAFT_46340</name>
</gene>
<organism evidence="13">
    <name type="scientific">Melampsora larici-populina (strain 98AG31 / pathotype 3-4-7)</name>
    <name type="common">Poplar leaf rust fungus</name>
    <dbReference type="NCBI Taxonomy" id="747676"/>
    <lineage>
        <taxon>Eukaryota</taxon>
        <taxon>Fungi</taxon>
        <taxon>Dikarya</taxon>
        <taxon>Basidiomycota</taxon>
        <taxon>Pucciniomycotina</taxon>
        <taxon>Pucciniomycetes</taxon>
        <taxon>Pucciniales</taxon>
        <taxon>Melampsoraceae</taxon>
        <taxon>Melampsora</taxon>
    </lineage>
</organism>
<evidence type="ECO:0000259" key="11">
    <source>
        <dbReference type="Pfam" id="PF03315"/>
    </source>
</evidence>
<dbReference type="HOGENOM" id="CLU_022305_0_0_1"/>
<evidence type="ECO:0008006" key="14">
    <source>
        <dbReference type="Google" id="ProtNLM"/>
    </source>
</evidence>
<dbReference type="OrthoDB" id="192663at2759"/>
<dbReference type="InterPro" id="IPR029009">
    <property type="entry name" value="ASB_dom_sf"/>
</dbReference>
<evidence type="ECO:0000256" key="4">
    <source>
        <dbReference type="ARBA" id="ARBA00022485"/>
    </source>
</evidence>
<reference evidence="13" key="1">
    <citation type="journal article" date="2011" name="Proc. Natl. Acad. Sci. U.S.A.">
        <title>Obligate biotrophy features unraveled by the genomic analysis of rust fungi.</title>
        <authorList>
            <person name="Duplessis S."/>
            <person name="Cuomo C.A."/>
            <person name="Lin Y.-C."/>
            <person name="Aerts A."/>
            <person name="Tisserant E."/>
            <person name="Veneault-Fourrey C."/>
            <person name="Joly D.L."/>
            <person name="Hacquard S."/>
            <person name="Amselem J."/>
            <person name="Cantarel B.L."/>
            <person name="Chiu R."/>
            <person name="Coutinho P.M."/>
            <person name="Feau N."/>
            <person name="Field M."/>
            <person name="Frey P."/>
            <person name="Gelhaye E."/>
            <person name="Goldberg J."/>
            <person name="Grabherr M.G."/>
            <person name="Kodira C.D."/>
            <person name="Kohler A."/>
            <person name="Kuees U."/>
            <person name="Lindquist E.A."/>
            <person name="Lucas S.M."/>
            <person name="Mago R."/>
            <person name="Mauceli E."/>
            <person name="Morin E."/>
            <person name="Murat C."/>
            <person name="Pangilinan J.L."/>
            <person name="Park R."/>
            <person name="Pearson M."/>
            <person name="Quesneville H."/>
            <person name="Rouhier N."/>
            <person name="Sakthikumar S."/>
            <person name="Salamov A.A."/>
            <person name="Schmutz J."/>
            <person name="Selles B."/>
            <person name="Shapiro H."/>
            <person name="Tanguay P."/>
            <person name="Tuskan G.A."/>
            <person name="Henrissat B."/>
            <person name="Van de Peer Y."/>
            <person name="Rouze P."/>
            <person name="Ellis J.G."/>
            <person name="Dodds P.N."/>
            <person name="Schein J.E."/>
            <person name="Zhong S."/>
            <person name="Hamelin R.C."/>
            <person name="Grigoriev I.V."/>
            <person name="Szabo L.J."/>
            <person name="Martin F."/>
        </authorList>
    </citation>
    <scope>NUCLEOTIDE SEQUENCE [LARGE SCALE GENOMIC DNA]</scope>
    <source>
        <strain evidence="13">98AG31 / pathotype 3-4-7</strain>
    </source>
</reference>
<dbReference type="GO" id="GO:0006094">
    <property type="term" value="P:gluconeogenesis"/>
    <property type="evidence" value="ECO:0007669"/>
    <property type="project" value="UniProtKB-KW"/>
</dbReference>
<dbReference type="InterPro" id="IPR005130">
    <property type="entry name" value="Ser_deHydtase-like_asu"/>
</dbReference>
<proteinExistence type="predicted"/>
<protein>
    <recommendedName>
        <fullName evidence="14">Serine dehydratase-like alpha subunit domain-containing protein</fullName>
    </recommendedName>
</protein>
<dbReference type="AlphaFoldDB" id="F4R3M6"/>
<evidence type="ECO:0000256" key="3">
    <source>
        <dbReference type="ARBA" id="ARBA00022432"/>
    </source>
</evidence>
<dbReference type="PANTHER" id="PTHR30182:SF1">
    <property type="entry name" value="L-SERINE DEHYDRATASE 1"/>
    <property type="match status" value="1"/>
</dbReference>
<keyword evidence="4" id="KW-0004">4Fe-4S</keyword>
<feature type="region of interest" description="Disordered" evidence="9">
    <location>
        <begin position="325"/>
        <end position="360"/>
    </location>
</feature>
<dbReference type="VEuPathDB" id="FungiDB:MELLADRAFT_46340"/>
<evidence type="ECO:0000256" key="2">
    <source>
        <dbReference type="ARBA" id="ARBA00004742"/>
    </source>
</evidence>
<sequence length="725" mass="78227">MANIIAARSLSSYTSRSILSSLPVGHNRRRLLCFTQETRLHAEARTGLTTNPSTPILSIRTFSQVASRLQADHTDYLPEHLDAFPVQPPDIPFSQLVPDSRNGEKLSQDSLVTDEPSSQPELHAVVSTFDLFSIGIGPSSSHTVGPMRAAKIFVNDLKKAGVLKNARRLKVALYGSLAATGKGHMSPEALIAGFEGCDCETVPTHTIPTRYQAVCDNKSIVLGAELSDGEGGQLTQFDIEKDMVWLWDRVLPQHPNGMLFSVYDEQGDLIASNTYFSVGGGFVVNKDTQFSRENLYYKQIDKKGASAVRLEPFHPAPVSQLLLESQSQNDGESGKDSKADIVDSKDSTSGPNQPPLPFHNGDSLLELTRIHNLTIAQIVFNNERQFLSASEIRANLMKIYRVMDDSIRQGVSSDEETLPGRLRVKRRAKNLYRRLHRGFFPSISDSPSNSPPALSFTKPNLLPEVSNTALTSTSQEDSTRALSPQSNATIEHRGETRAPLVVRGRFDHEIPPVMPRRNSFPSMDFLSCYAIAVKQVNAAGGRIVTAPTNGAAGVIPAVLKYFLEFISEDHERDTMTFLLTAAAIGMLYKRGATISAAEGGCMAEVGVACSMAAGAFAACMGGSPEVIEAAAEIGIEHCLGLTCDPIDGLVQIPCIERNALGAVKAVTAAQLALSSDGIHSVSLDEAIAAMRQTAKDMSSKYKETSRAGLATSVKGARISVAVPDC</sequence>
<evidence type="ECO:0000256" key="6">
    <source>
        <dbReference type="ARBA" id="ARBA00023004"/>
    </source>
</evidence>
<dbReference type="Pfam" id="PF03315">
    <property type="entry name" value="SDH_beta"/>
    <property type="match status" value="1"/>
</dbReference>
<evidence type="ECO:0000313" key="13">
    <source>
        <dbReference type="Proteomes" id="UP000001072"/>
    </source>
</evidence>
<evidence type="ECO:0000256" key="1">
    <source>
        <dbReference type="ARBA" id="ARBA00001966"/>
    </source>
</evidence>
<keyword evidence="3" id="KW-0312">Gluconeogenesis</keyword>
<evidence type="ECO:0000313" key="12">
    <source>
        <dbReference type="EMBL" id="EGG13143.1"/>
    </source>
</evidence>
<keyword evidence="5" id="KW-0479">Metal-binding</keyword>
<evidence type="ECO:0000256" key="7">
    <source>
        <dbReference type="ARBA" id="ARBA00023014"/>
    </source>
</evidence>
<dbReference type="RefSeq" id="XP_007404081.1">
    <property type="nucleotide sequence ID" value="XM_007404019.1"/>
</dbReference>
<feature type="domain" description="Serine dehydratase beta chain" evidence="11">
    <location>
        <begin position="127"/>
        <end position="287"/>
    </location>
</feature>
<comment type="pathway">
    <text evidence="2">Carbohydrate biosynthesis; gluconeogenesis.</text>
</comment>
<dbReference type="GO" id="GO:0046872">
    <property type="term" value="F:metal ion binding"/>
    <property type="evidence" value="ECO:0007669"/>
    <property type="project" value="UniProtKB-KW"/>
</dbReference>
<dbReference type="InterPro" id="IPR051318">
    <property type="entry name" value="Fe-S_L-Ser"/>
</dbReference>
<feature type="compositionally biased region" description="Basic and acidic residues" evidence="9">
    <location>
        <begin position="332"/>
        <end position="346"/>
    </location>
</feature>
<dbReference type="InParanoid" id="F4R3M6"/>
<name>F4R3M6_MELLP</name>
<evidence type="ECO:0000256" key="5">
    <source>
        <dbReference type="ARBA" id="ARBA00022723"/>
    </source>
</evidence>
<dbReference type="Gene3D" id="3.30.1330.90">
    <property type="entry name" value="D-3-phosphoglycerate dehydrogenase, domain 3"/>
    <property type="match status" value="1"/>
</dbReference>
<comment type="cofactor">
    <cofactor evidence="1">
        <name>[4Fe-4S] cluster</name>
        <dbReference type="ChEBI" id="CHEBI:49883"/>
    </cofactor>
</comment>
<keyword evidence="6" id="KW-0408">Iron</keyword>
<accession>F4R3M6</accession>
<dbReference type="PANTHER" id="PTHR30182">
    <property type="entry name" value="L-SERINE DEHYDRATASE"/>
    <property type="match status" value="1"/>
</dbReference>
<dbReference type="STRING" id="747676.F4R3M6"/>
<keyword evidence="8" id="KW-0456">Lyase</keyword>
<dbReference type="GeneID" id="18928332"/>
<evidence type="ECO:0000256" key="8">
    <source>
        <dbReference type="ARBA" id="ARBA00023239"/>
    </source>
</evidence>
<evidence type="ECO:0000259" key="10">
    <source>
        <dbReference type="Pfam" id="PF03313"/>
    </source>
</evidence>
<dbReference type="SUPFAM" id="SSF143548">
    <property type="entry name" value="Serine metabolism enzymes domain"/>
    <property type="match status" value="1"/>
</dbReference>
<feature type="region of interest" description="Disordered" evidence="9">
    <location>
        <begin position="469"/>
        <end position="493"/>
    </location>
</feature>
<dbReference type="EMBL" id="GL883090">
    <property type="protein sequence ID" value="EGG13143.1"/>
    <property type="molecule type" value="Genomic_DNA"/>
</dbReference>
<keyword evidence="13" id="KW-1185">Reference proteome</keyword>
<keyword evidence="7" id="KW-0411">Iron-sulfur</keyword>
<dbReference type="InterPro" id="IPR005131">
    <property type="entry name" value="Ser_deHydtase_bsu"/>
</dbReference>
<dbReference type="FunFam" id="3.30.1330.90:FF:000001">
    <property type="entry name" value="L-serine ammonia-lyase 1"/>
    <property type="match status" value="1"/>
</dbReference>
<dbReference type="GO" id="GO:0003941">
    <property type="term" value="F:L-serine ammonia-lyase activity"/>
    <property type="evidence" value="ECO:0007669"/>
    <property type="project" value="InterPro"/>
</dbReference>